<reference evidence="1" key="1">
    <citation type="submission" date="2022-08" db="EMBL/GenBank/DDBJ databases">
        <title>Genome Sequence of Pycnoporus sanguineus.</title>
        <authorList>
            <person name="Buettner E."/>
        </authorList>
    </citation>
    <scope>NUCLEOTIDE SEQUENCE</scope>
    <source>
        <strain evidence="1">CG-C14</strain>
    </source>
</reference>
<evidence type="ECO:0000313" key="1">
    <source>
        <dbReference type="EMBL" id="KAJ2973986.1"/>
    </source>
</evidence>
<proteinExistence type="predicted"/>
<keyword evidence="2" id="KW-1185">Reference proteome</keyword>
<gene>
    <name evidence="1" type="ORF">NUW54_g11966</name>
</gene>
<evidence type="ECO:0000313" key="2">
    <source>
        <dbReference type="Proteomes" id="UP001144978"/>
    </source>
</evidence>
<name>A0ACC1N5U2_9APHY</name>
<comment type="caution">
    <text evidence="1">The sequence shown here is derived from an EMBL/GenBank/DDBJ whole genome shotgun (WGS) entry which is preliminary data.</text>
</comment>
<organism evidence="1 2">
    <name type="scientific">Trametes sanguinea</name>
    <dbReference type="NCBI Taxonomy" id="158606"/>
    <lineage>
        <taxon>Eukaryota</taxon>
        <taxon>Fungi</taxon>
        <taxon>Dikarya</taxon>
        <taxon>Basidiomycota</taxon>
        <taxon>Agaricomycotina</taxon>
        <taxon>Agaricomycetes</taxon>
        <taxon>Polyporales</taxon>
        <taxon>Polyporaceae</taxon>
        <taxon>Trametes</taxon>
    </lineage>
</organism>
<dbReference type="Proteomes" id="UP001144978">
    <property type="component" value="Unassembled WGS sequence"/>
</dbReference>
<sequence length="105" mass="11959">MCTSLHAMPETRRPTHILIDHLREVIRPLSQANEFISVFDLGPEVEVYFRALRVSPDMQLAILRAYIWTEDKDDFVVAAGRAPLELSLVDAEHIWGLLTAWSASQ</sequence>
<protein>
    <submittedName>
        <fullName evidence="1">Uncharacterized protein</fullName>
    </submittedName>
</protein>
<dbReference type="EMBL" id="JANSHE010004890">
    <property type="protein sequence ID" value="KAJ2973986.1"/>
    <property type="molecule type" value="Genomic_DNA"/>
</dbReference>
<accession>A0ACC1N5U2</accession>